<dbReference type="PANTHER" id="PTHR34989:SF1">
    <property type="entry name" value="PROTEIN HDED"/>
    <property type="match status" value="1"/>
</dbReference>
<gene>
    <name evidence="2" type="ORF">RV14_GL000154</name>
</gene>
<accession>A0A1L8WSJ4</accession>
<feature type="transmembrane region" description="Helical" evidence="1">
    <location>
        <begin position="35"/>
        <end position="55"/>
    </location>
</feature>
<comment type="caution">
    <text evidence="2">The sequence shown here is derived from an EMBL/GenBank/DDBJ whole genome shotgun (WGS) entry which is preliminary data.</text>
</comment>
<protein>
    <recommendedName>
        <fullName evidence="4">Acid-resistance membrane protein</fullName>
    </recommendedName>
</protein>
<dbReference type="STRING" id="150033.RV14_GL000154"/>
<dbReference type="InterPro" id="IPR052712">
    <property type="entry name" value="Acid_resist_chaperone_HdeD"/>
</dbReference>
<keyword evidence="1" id="KW-0812">Transmembrane</keyword>
<evidence type="ECO:0000256" key="1">
    <source>
        <dbReference type="SAM" id="Phobius"/>
    </source>
</evidence>
<dbReference type="AlphaFoldDB" id="A0A1L8WSJ4"/>
<dbReference type="RefSeq" id="WP_071854448.1">
    <property type="nucleotide sequence ID" value="NZ_JXLB01000001.1"/>
</dbReference>
<keyword evidence="1" id="KW-0472">Membrane</keyword>
<keyword evidence="1" id="KW-1133">Transmembrane helix</keyword>
<dbReference type="OrthoDB" id="2301130at2"/>
<evidence type="ECO:0000313" key="2">
    <source>
        <dbReference type="EMBL" id="OJG83977.1"/>
    </source>
</evidence>
<feature type="transmembrane region" description="Helical" evidence="1">
    <location>
        <begin position="122"/>
        <end position="141"/>
    </location>
</feature>
<dbReference type="Proteomes" id="UP000182152">
    <property type="component" value="Unassembled WGS sequence"/>
</dbReference>
<keyword evidence="3" id="KW-1185">Reference proteome</keyword>
<dbReference type="GO" id="GO:0005886">
    <property type="term" value="C:plasma membrane"/>
    <property type="evidence" value="ECO:0007669"/>
    <property type="project" value="TreeGrafter"/>
</dbReference>
<dbReference type="InterPro" id="IPR005325">
    <property type="entry name" value="DUF308_memb"/>
</dbReference>
<name>A0A1L8WSJ4_9ENTE</name>
<feature type="transmembrane region" description="Helical" evidence="1">
    <location>
        <begin position="94"/>
        <end position="115"/>
    </location>
</feature>
<organism evidence="2 3">
    <name type="scientific">Enterococcus ratti</name>
    <dbReference type="NCBI Taxonomy" id="150033"/>
    <lineage>
        <taxon>Bacteria</taxon>
        <taxon>Bacillati</taxon>
        <taxon>Bacillota</taxon>
        <taxon>Bacilli</taxon>
        <taxon>Lactobacillales</taxon>
        <taxon>Enterococcaceae</taxon>
        <taxon>Enterococcus</taxon>
    </lineage>
</organism>
<evidence type="ECO:0000313" key="3">
    <source>
        <dbReference type="Proteomes" id="UP000182152"/>
    </source>
</evidence>
<reference evidence="2 3" key="1">
    <citation type="submission" date="2014-12" db="EMBL/GenBank/DDBJ databases">
        <title>Draft genome sequences of 29 type strains of Enterococci.</title>
        <authorList>
            <person name="Zhong Z."/>
            <person name="Sun Z."/>
            <person name="Liu W."/>
            <person name="Zhang W."/>
            <person name="Zhang H."/>
        </authorList>
    </citation>
    <scope>NUCLEOTIDE SEQUENCE [LARGE SCALE GENOMIC DNA]</scope>
    <source>
        <strain evidence="2 3">DSM 15687</strain>
    </source>
</reference>
<dbReference type="EMBL" id="JXLB01000001">
    <property type="protein sequence ID" value="OJG83977.1"/>
    <property type="molecule type" value="Genomic_DNA"/>
</dbReference>
<proteinExistence type="predicted"/>
<feature type="transmembrane region" description="Helical" evidence="1">
    <location>
        <begin position="147"/>
        <end position="167"/>
    </location>
</feature>
<feature type="transmembrane region" description="Helical" evidence="1">
    <location>
        <begin position="12"/>
        <end position="29"/>
    </location>
</feature>
<evidence type="ECO:0008006" key="4">
    <source>
        <dbReference type="Google" id="ProtNLM"/>
    </source>
</evidence>
<sequence length="174" mass="19231">MIEFVRKNFQRYALLRAAIYIIAGLAIILDPTAVFNFIGYLIAAYFVLSGVLNLLEANKNRKRTGSWGFGLMSGIIFFIAAMLVLAFASAIVSILPILLGAVIVLKSIFQLFVGLNTRSKGWSAYSILLLLGGLILLFNPFKNLMVLFQLFGGLLVFMGGSEIVRLINVRKKYS</sequence>
<feature type="transmembrane region" description="Helical" evidence="1">
    <location>
        <begin position="67"/>
        <end position="88"/>
    </location>
</feature>
<dbReference type="Pfam" id="PF03729">
    <property type="entry name" value="DUF308"/>
    <property type="match status" value="2"/>
</dbReference>
<dbReference type="PANTHER" id="PTHR34989">
    <property type="entry name" value="PROTEIN HDED"/>
    <property type="match status" value="1"/>
</dbReference>